<protein>
    <submittedName>
        <fullName evidence="2">Uncharacterized protein</fullName>
    </submittedName>
</protein>
<accession>A0A5N5REF6</accession>
<keyword evidence="3" id="KW-1185">Reference proteome</keyword>
<comment type="caution">
    <text evidence="2">The sequence shown here is derived from an EMBL/GenBank/DDBJ whole genome shotgun (WGS) entry which is preliminary data.</text>
</comment>
<evidence type="ECO:0000313" key="2">
    <source>
        <dbReference type="EMBL" id="KAB5605647.1"/>
    </source>
</evidence>
<sequence>MSASVSLPRRFPAIPAAYKTAVAIIVAIAWEALLAYWKYSYIPYGIESVIREFPETAFLREPSRFWSFTAISCVQTVILISVVVLFLRRMPRARLVCELLRIALMIAFTLICAISDIVVCGYGYQTPGFVYGLMLLSIFGVAVIVVYIRNIVRIVRHTTAL</sequence>
<dbReference type="EMBL" id="RQSP01000039">
    <property type="protein sequence ID" value="KAB5605647.1"/>
    <property type="molecule type" value="Genomic_DNA"/>
</dbReference>
<keyword evidence="1" id="KW-0812">Transmembrane</keyword>
<feature type="transmembrane region" description="Helical" evidence="1">
    <location>
        <begin position="65"/>
        <end position="87"/>
    </location>
</feature>
<evidence type="ECO:0000313" key="3">
    <source>
        <dbReference type="Proteomes" id="UP000326336"/>
    </source>
</evidence>
<feature type="transmembrane region" description="Helical" evidence="1">
    <location>
        <begin position="130"/>
        <end position="148"/>
    </location>
</feature>
<reference evidence="2 3" key="1">
    <citation type="journal article" date="2019" name="Int. J. Syst. Evol. Microbiol.">
        <title>Bifidobacterium jacchi sp. nov., isolated from the faeces of a baby common marmoset (Callithrix jacchus).</title>
        <authorList>
            <person name="Modesto M."/>
            <person name="Watanabe K."/>
            <person name="Arita M."/>
            <person name="Satti M."/>
            <person name="Oki K."/>
            <person name="Sciavilla P."/>
            <person name="Patavino C."/>
            <person name="Camma C."/>
            <person name="Michelini S."/>
            <person name="Sgorbati B."/>
            <person name="Mattarelli P."/>
        </authorList>
    </citation>
    <scope>NUCLEOTIDE SEQUENCE [LARGE SCALE GENOMIC DNA]</scope>
    <source>
        <strain evidence="2 3">MRM 9.3</strain>
    </source>
</reference>
<organism evidence="2 3">
    <name type="scientific">Bifidobacterium jacchi</name>
    <dbReference type="NCBI Taxonomy" id="2490545"/>
    <lineage>
        <taxon>Bacteria</taxon>
        <taxon>Bacillati</taxon>
        <taxon>Actinomycetota</taxon>
        <taxon>Actinomycetes</taxon>
        <taxon>Bifidobacteriales</taxon>
        <taxon>Bifidobacteriaceae</taxon>
        <taxon>Bifidobacterium</taxon>
    </lineage>
</organism>
<dbReference type="AlphaFoldDB" id="A0A5N5REF6"/>
<keyword evidence="1" id="KW-1133">Transmembrane helix</keyword>
<feature type="transmembrane region" description="Helical" evidence="1">
    <location>
        <begin position="99"/>
        <end position="124"/>
    </location>
</feature>
<evidence type="ECO:0000256" key="1">
    <source>
        <dbReference type="SAM" id="Phobius"/>
    </source>
</evidence>
<proteinExistence type="predicted"/>
<dbReference type="OrthoDB" id="10012102at2"/>
<gene>
    <name evidence="2" type="ORF">EHS19_08860</name>
</gene>
<name>A0A5N5REF6_9BIFI</name>
<dbReference type="RefSeq" id="WP_151917391.1">
    <property type="nucleotide sequence ID" value="NZ_RQSP01000039.1"/>
</dbReference>
<feature type="transmembrane region" description="Helical" evidence="1">
    <location>
        <begin position="21"/>
        <end position="39"/>
    </location>
</feature>
<keyword evidence="1" id="KW-0472">Membrane</keyword>
<dbReference type="Proteomes" id="UP000326336">
    <property type="component" value="Unassembled WGS sequence"/>
</dbReference>